<name>A0A8J2WNH3_9CRUS</name>
<comment type="caution">
    <text evidence="2">The sequence shown here is derived from an EMBL/GenBank/DDBJ whole genome shotgun (WGS) entry which is preliminary data.</text>
</comment>
<feature type="domain" description="Nucleoplasmin-like" evidence="1">
    <location>
        <begin position="13"/>
        <end position="104"/>
    </location>
</feature>
<proteinExistence type="predicted"/>
<dbReference type="Pfam" id="PF17800">
    <property type="entry name" value="NPL"/>
    <property type="match status" value="1"/>
</dbReference>
<evidence type="ECO:0000259" key="1">
    <source>
        <dbReference type="Pfam" id="PF17800"/>
    </source>
</evidence>
<protein>
    <recommendedName>
        <fullName evidence="1">Nucleoplasmin-like domain-containing protein</fullName>
    </recommendedName>
</protein>
<evidence type="ECO:0000313" key="3">
    <source>
        <dbReference type="Proteomes" id="UP000789390"/>
    </source>
</evidence>
<sequence length="130" mass="14821">MFSPGRFSDCKRFWGIQLEPSAREKQIRVNSDTKLHISNILVDFRYFSHEANCSVSIGVRYETDRCDCNITKQSCSSHSQQQQSCVIGIIKQGQKSEAELDLNFVVIKILIPLIFLDMKCVAECILPYGL</sequence>
<gene>
    <name evidence="2" type="ORF">DGAL_LOCUS8645</name>
</gene>
<keyword evidence="3" id="KW-1185">Reference proteome</keyword>
<dbReference type="AlphaFoldDB" id="A0A8J2WNH3"/>
<dbReference type="EMBL" id="CAKKLH010000190">
    <property type="protein sequence ID" value="CAH0105589.1"/>
    <property type="molecule type" value="Genomic_DNA"/>
</dbReference>
<dbReference type="InterPro" id="IPR041232">
    <property type="entry name" value="NPL"/>
</dbReference>
<organism evidence="2 3">
    <name type="scientific">Daphnia galeata</name>
    <dbReference type="NCBI Taxonomy" id="27404"/>
    <lineage>
        <taxon>Eukaryota</taxon>
        <taxon>Metazoa</taxon>
        <taxon>Ecdysozoa</taxon>
        <taxon>Arthropoda</taxon>
        <taxon>Crustacea</taxon>
        <taxon>Branchiopoda</taxon>
        <taxon>Diplostraca</taxon>
        <taxon>Cladocera</taxon>
        <taxon>Anomopoda</taxon>
        <taxon>Daphniidae</taxon>
        <taxon>Daphnia</taxon>
    </lineage>
</organism>
<dbReference type="Proteomes" id="UP000789390">
    <property type="component" value="Unassembled WGS sequence"/>
</dbReference>
<evidence type="ECO:0000313" key="2">
    <source>
        <dbReference type="EMBL" id="CAH0105589.1"/>
    </source>
</evidence>
<reference evidence="2" key="1">
    <citation type="submission" date="2021-11" db="EMBL/GenBank/DDBJ databases">
        <authorList>
            <person name="Schell T."/>
        </authorList>
    </citation>
    <scope>NUCLEOTIDE SEQUENCE</scope>
    <source>
        <strain evidence="2">M5</strain>
    </source>
</reference>
<accession>A0A8J2WNH3</accession>
<dbReference type="Gene3D" id="2.60.120.340">
    <property type="entry name" value="Nucleoplasmin core domain"/>
    <property type="match status" value="1"/>
</dbReference>